<protein>
    <recommendedName>
        <fullName evidence="4">AIG1-type G domain-containing protein</fullName>
    </recommendedName>
</protein>
<keyword evidence="6" id="KW-1185">Reference proteome</keyword>
<evidence type="ECO:0000256" key="3">
    <source>
        <dbReference type="ARBA" id="ARBA00023134"/>
    </source>
</evidence>
<feature type="domain" description="AIG1-type G" evidence="4">
    <location>
        <begin position="1"/>
        <end position="201"/>
    </location>
</feature>
<evidence type="ECO:0000313" key="6">
    <source>
        <dbReference type="Proteomes" id="UP000028760"/>
    </source>
</evidence>
<dbReference type="OMA" id="RCGHRYQ"/>
<dbReference type="SUPFAM" id="SSF52540">
    <property type="entry name" value="P-loop containing nucleoside triphosphate hydrolases"/>
    <property type="match status" value="2"/>
</dbReference>
<evidence type="ECO:0000313" key="5">
    <source>
        <dbReference type="Ensembl" id="ENSPFOP00000006002.2"/>
    </source>
</evidence>
<dbReference type="InterPro" id="IPR027417">
    <property type="entry name" value="P-loop_NTPase"/>
</dbReference>
<reference evidence="5" key="3">
    <citation type="submission" date="2025-09" db="UniProtKB">
        <authorList>
            <consortium name="Ensembl"/>
        </authorList>
    </citation>
    <scope>IDENTIFICATION</scope>
</reference>
<dbReference type="EMBL" id="AYCK01006405">
    <property type="status" value="NOT_ANNOTATED_CDS"/>
    <property type="molecule type" value="Genomic_DNA"/>
</dbReference>
<sequence length="438" mass="49163">SQLVLLLLGETENGKSSAGNAILSGRAFNGKTTRSCRRNATVLGFQVAVVDTPGWMPNSTTPHWVSKELGRALTLCHPGPDAILLVLSISSVFGQDEWRAMEAHLRLLETPIWSRAIILFTHGDQLGHLSIQEHIQRQGRTLQWLLERCGHRYQVMSSQSSTAQFHVGQLIWKIRKMAEVSEQIREISFRVRTQLGVLNVRVEQWWNTRQQVYDNRPGQRQESGSGRQRGKNCLSGTAEICTDGLRPALSLILLGRRKSGKSSAGNMILGREEFQRDKKTVQCHAGHAEISGWSVTVVDTPGWSLFGQAKPAQVKREILKSPSFCPAGSKVIFLLAVPVDSFSEKDRKAVETHVRVLGDGVWGSCVVLFTYGDALKGRTIEHHIKKKKESLQWVLDMCDQRHYVCDTNMSDFTQVKQLLEMVYNLLTSNLKNKQSELL</sequence>
<keyword evidence="2" id="KW-0547">Nucleotide-binding</keyword>
<keyword evidence="3" id="KW-0342">GTP-binding</keyword>
<dbReference type="Ensembl" id="ENSPFOT00000006012.2">
    <property type="protein sequence ID" value="ENSPFOP00000006002.2"/>
    <property type="gene ID" value="ENSPFOG00000006124.2"/>
</dbReference>
<dbReference type="eggNOG" id="ENOG502RB0C">
    <property type="taxonomic scope" value="Eukaryota"/>
</dbReference>
<dbReference type="PROSITE" id="PS51720">
    <property type="entry name" value="G_AIG1"/>
    <property type="match status" value="2"/>
</dbReference>
<accession>A0A087XJP9</accession>
<dbReference type="GeneTree" id="ENSGT00940000162556"/>
<dbReference type="AlphaFoldDB" id="A0A087XJP9"/>
<dbReference type="InterPro" id="IPR006703">
    <property type="entry name" value="G_AIG1"/>
</dbReference>
<name>A0A087XJP9_POEFO</name>
<dbReference type="Gene3D" id="3.40.50.300">
    <property type="entry name" value="P-loop containing nucleotide triphosphate hydrolases"/>
    <property type="match status" value="2"/>
</dbReference>
<feature type="domain" description="AIG1-type G" evidence="4">
    <location>
        <begin position="246"/>
        <end position="438"/>
    </location>
</feature>
<reference evidence="5" key="2">
    <citation type="submission" date="2025-08" db="UniProtKB">
        <authorList>
            <consortium name="Ensembl"/>
        </authorList>
    </citation>
    <scope>IDENTIFICATION</scope>
</reference>
<reference evidence="6" key="1">
    <citation type="submission" date="2013-10" db="EMBL/GenBank/DDBJ databases">
        <authorList>
            <person name="Schartl M."/>
            <person name="Warren W."/>
        </authorList>
    </citation>
    <scope>NUCLEOTIDE SEQUENCE [LARGE SCALE GENOMIC DNA]</scope>
    <source>
        <strain evidence="6">female</strain>
    </source>
</reference>
<evidence type="ECO:0000256" key="2">
    <source>
        <dbReference type="ARBA" id="ARBA00022741"/>
    </source>
</evidence>
<dbReference type="Pfam" id="PF04548">
    <property type="entry name" value="AIG1"/>
    <property type="match status" value="2"/>
</dbReference>
<proteinExistence type="inferred from homology"/>
<organism evidence="5 6">
    <name type="scientific">Poecilia formosa</name>
    <name type="common">Amazon molly</name>
    <name type="synonym">Limia formosa</name>
    <dbReference type="NCBI Taxonomy" id="48698"/>
    <lineage>
        <taxon>Eukaryota</taxon>
        <taxon>Metazoa</taxon>
        <taxon>Chordata</taxon>
        <taxon>Craniata</taxon>
        <taxon>Vertebrata</taxon>
        <taxon>Euteleostomi</taxon>
        <taxon>Actinopterygii</taxon>
        <taxon>Neopterygii</taxon>
        <taxon>Teleostei</taxon>
        <taxon>Neoteleostei</taxon>
        <taxon>Acanthomorphata</taxon>
        <taxon>Ovalentaria</taxon>
        <taxon>Atherinomorphae</taxon>
        <taxon>Cyprinodontiformes</taxon>
        <taxon>Poeciliidae</taxon>
        <taxon>Poeciliinae</taxon>
        <taxon>Poecilia</taxon>
    </lineage>
</organism>
<dbReference type="Proteomes" id="UP000028760">
    <property type="component" value="Unassembled WGS sequence"/>
</dbReference>
<dbReference type="GO" id="GO:0005525">
    <property type="term" value="F:GTP binding"/>
    <property type="evidence" value="ECO:0007669"/>
    <property type="project" value="UniProtKB-KW"/>
</dbReference>
<dbReference type="InterPro" id="IPR045058">
    <property type="entry name" value="GIMA/IAN/Toc"/>
</dbReference>
<dbReference type="PANTHER" id="PTHR10903">
    <property type="entry name" value="GTPASE, IMAP FAMILY MEMBER-RELATED"/>
    <property type="match status" value="1"/>
</dbReference>
<dbReference type="PANTHER" id="PTHR10903:SF107">
    <property type="entry name" value="GTPASE IMAP FAMILY MEMBER 4-LIKE-RELATED"/>
    <property type="match status" value="1"/>
</dbReference>
<comment type="similarity">
    <text evidence="1">Belongs to the TRAFAC class TrmE-Era-EngA-EngB-Septin-like GTPase superfamily. AIG1/Toc34/Toc159-like paraseptin GTPase family. IAN subfamily.</text>
</comment>
<evidence type="ECO:0000256" key="1">
    <source>
        <dbReference type="ARBA" id="ARBA00008535"/>
    </source>
</evidence>
<dbReference type="FunFam" id="3.40.50.300:FF:001809">
    <property type="entry name" value="Si:ch1073-365p7.2"/>
    <property type="match status" value="1"/>
</dbReference>
<evidence type="ECO:0000259" key="4">
    <source>
        <dbReference type="PROSITE" id="PS51720"/>
    </source>
</evidence>